<protein>
    <recommendedName>
        <fullName evidence="4">methylmalonyl-CoA mutase</fullName>
        <ecNumber evidence="4">5.4.99.2</ecNumber>
    </recommendedName>
</protein>
<comment type="subunit">
    <text evidence="3">Heterodimer of an alpha and a beta chain.</text>
</comment>
<dbReference type="GO" id="GO:0019678">
    <property type="term" value="P:propionate metabolic process, methylmalonyl pathway"/>
    <property type="evidence" value="ECO:0007669"/>
    <property type="project" value="TreeGrafter"/>
</dbReference>
<dbReference type="PANTHER" id="PTHR48101">
    <property type="entry name" value="METHYLMALONYL-COA MUTASE, MITOCHONDRIAL-RELATED"/>
    <property type="match status" value="1"/>
</dbReference>
<accession>A0A1I4TXF8</accession>
<keyword evidence="7" id="KW-0170">Cobalt</keyword>
<dbReference type="EMBL" id="FOUY01000003">
    <property type="protein sequence ID" value="SFM81454.1"/>
    <property type="molecule type" value="Genomic_DNA"/>
</dbReference>
<dbReference type="AlphaFoldDB" id="A0A1I4TXF8"/>
<organism evidence="9 10">
    <name type="scientific">Pseudonocardia ammonioxydans</name>
    <dbReference type="NCBI Taxonomy" id="260086"/>
    <lineage>
        <taxon>Bacteria</taxon>
        <taxon>Bacillati</taxon>
        <taxon>Actinomycetota</taxon>
        <taxon>Actinomycetes</taxon>
        <taxon>Pseudonocardiales</taxon>
        <taxon>Pseudonocardiaceae</taxon>
        <taxon>Pseudonocardia</taxon>
    </lineage>
</organism>
<feature type="domain" description="Methylmalonyl-CoA mutase alpha/beta chain catalytic" evidence="8">
    <location>
        <begin position="65"/>
        <end position="484"/>
    </location>
</feature>
<keyword evidence="6" id="KW-0413">Isomerase</keyword>
<dbReference type="InterPro" id="IPR016176">
    <property type="entry name" value="Cbl-dep_enz_cat"/>
</dbReference>
<evidence type="ECO:0000256" key="1">
    <source>
        <dbReference type="ARBA" id="ARBA00001922"/>
    </source>
</evidence>
<dbReference type="CDD" id="cd03677">
    <property type="entry name" value="MM_CoA_mutase_beta"/>
    <property type="match status" value="1"/>
</dbReference>
<evidence type="ECO:0000259" key="8">
    <source>
        <dbReference type="Pfam" id="PF01642"/>
    </source>
</evidence>
<dbReference type="GO" id="GO:0004494">
    <property type="term" value="F:methylmalonyl-CoA mutase activity"/>
    <property type="evidence" value="ECO:0007669"/>
    <property type="project" value="UniProtKB-EC"/>
</dbReference>
<evidence type="ECO:0000256" key="7">
    <source>
        <dbReference type="ARBA" id="ARBA00023285"/>
    </source>
</evidence>
<dbReference type="InterPro" id="IPR058549">
    <property type="entry name" value="MeMalonylCoA_mutase_a/b_site"/>
</dbReference>
<sequence>MTESDRGAVDPGPVEPDELVLAGGFDPVTREQWLAAADAVVRKSGHIAEDAELGAGVETLTRTSADGIRVAPLYAAEDVEGLPETGVPGAWPFTRGALTDGHVPDGWDIRQRHAGTDPATVREELLADLECGVNSIWLRVGVGGVPVGDLGTALQGVHLDLAGVALDAGADAVGAATAYLDLAARNGIDDAELLGSLGVDPIGLRARTGAGPEGAGPDAGTTAGVPEDVTALARRVAADFPKVSAITVDATVVREAGGSDAQELGWSLAAGVAYLRALTAAGLDVAGAARLLEFRYAATPEQFPTTATLRAARRLWSRVLEACDPDGATAVPQRQHAVVSEALFSQRDPWVNMLRATVAGFAAGVGGADAVTVPPFDAALGRSEPFSRRIARNTQTLLIEESHLARVIDPGGGSWYVEHLTEDLARVAWEFFQEIEGAGGAVAALDSGLVAQRVGEVRAKREADVARRKAPLTGVSEFPDLAETLLEREPLPEPVHRGGLPLYRPAEAYEVYRDRSDAALAADGARPAVFLATLGPLASYTARAGFARNLLAAGGIDAVDAGPTESAQDVVDAFGGSGTPVAVLCSSDALYDERAAETAAALRAAGASRILLAGKPKEPVPGVDGTLYAGCDALAVIDDVYTVLEGSK</sequence>
<evidence type="ECO:0000256" key="6">
    <source>
        <dbReference type="ARBA" id="ARBA00023235"/>
    </source>
</evidence>
<reference evidence="9 10" key="1">
    <citation type="submission" date="2016-10" db="EMBL/GenBank/DDBJ databases">
        <authorList>
            <person name="de Groot N.N."/>
        </authorList>
    </citation>
    <scope>NUCLEOTIDE SEQUENCE [LARGE SCALE GENOMIC DNA]</scope>
    <source>
        <strain evidence="9 10">CGMCC 4.1877</strain>
    </source>
</reference>
<dbReference type="EC" id="5.4.99.2" evidence="4"/>
<keyword evidence="10" id="KW-1185">Reference proteome</keyword>
<dbReference type="STRING" id="260086.SAMN05216207_100366"/>
<evidence type="ECO:0000313" key="10">
    <source>
        <dbReference type="Proteomes" id="UP000199614"/>
    </source>
</evidence>
<dbReference type="GO" id="GO:0005737">
    <property type="term" value="C:cytoplasm"/>
    <property type="evidence" value="ECO:0007669"/>
    <property type="project" value="TreeGrafter"/>
</dbReference>
<evidence type="ECO:0000256" key="5">
    <source>
        <dbReference type="ARBA" id="ARBA00022628"/>
    </source>
</evidence>
<evidence type="ECO:0000256" key="2">
    <source>
        <dbReference type="ARBA" id="ARBA00008465"/>
    </source>
</evidence>
<dbReference type="InterPro" id="IPR006099">
    <property type="entry name" value="MeMalonylCoA_mutase_a/b_cat"/>
</dbReference>
<dbReference type="PROSITE" id="PS00544">
    <property type="entry name" value="METMALONYL_COA_MUTASE"/>
    <property type="match status" value="1"/>
</dbReference>
<dbReference type="Proteomes" id="UP000199614">
    <property type="component" value="Unassembled WGS sequence"/>
</dbReference>
<evidence type="ECO:0000256" key="4">
    <source>
        <dbReference type="ARBA" id="ARBA00012398"/>
    </source>
</evidence>
<dbReference type="RefSeq" id="WP_093337716.1">
    <property type="nucleotide sequence ID" value="NZ_FOUY01000003.1"/>
</dbReference>
<dbReference type="Gene3D" id="3.40.50.280">
    <property type="entry name" value="Cobalamin-binding domain"/>
    <property type="match status" value="1"/>
</dbReference>
<gene>
    <name evidence="9" type="ORF">SAMN05216207_100366</name>
</gene>
<keyword evidence="5" id="KW-0846">Cobalamin</keyword>
<dbReference type="PANTHER" id="PTHR48101:SF4">
    <property type="entry name" value="METHYLMALONYL-COA MUTASE, MITOCHONDRIAL"/>
    <property type="match status" value="1"/>
</dbReference>
<evidence type="ECO:0000313" key="9">
    <source>
        <dbReference type="EMBL" id="SFM81454.1"/>
    </source>
</evidence>
<evidence type="ECO:0000256" key="3">
    <source>
        <dbReference type="ARBA" id="ARBA00011870"/>
    </source>
</evidence>
<dbReference type="OrthoDB" id="9762378at2"/>
<name>A0A1I4TXF8_PSUAM</name>
<comment type="cofactor">
    <cofactor evidence="1">
        <name>adenosylcob(III)alamin</name>
        <dbReference type="ChEBI" id="CHEBI:18408"/>
    </cofactor>
</comment>
<dbReference type="GO" id="GO:0031419">
    <property type="term" value="F:cobalamin binding"/>
    <property type="evidence" value="ECO:0007669"/>
    <property type="project" value="UniProtKB-KW"/>
</dbReference>
<dbReference type="Gene3D" id="3.20.20.240">
    <property type="entry name" value="Methylmalonyl-CoA mutase"/>
    <property type="match status" value="1"/>
</dbReference>
<dbReference type="Pfam" id="PF01642">
    <property type="entry name" value="MM_CoA_mutase"/>
    <property type="match status" value="1"/>
</dbReference>
<proteinExistence type="inferred from homology"/>
<comment type="similarity">
    <text evidence="2">Belongs to the methylmalonyl-CoA mutase family.</text>
</comment>
<dbReference type="SUPFAM" id="SSF51703">
    <property type="entry name" value="Cobalamin (vitamin B12)-dependent enzymes"/>
    <property type="match status" value="1"/>
</dbReference>